<keyword evidence="4" id="KW-1185">Reference proteome</keyword>
<dbReference type="InterPro" id="IPR011032">
    <property type="entry name" value="GroES-like_sf"/>
</dbReference>
<organism evidence="3 4">
    <name type="scientific">Apiospora aurea</name>
    <dbReference type="NCBI Taxonomy" id="335848"/>
    <lineage>
        <taxon>Eukaryota</taxon>
        <taxon>Fungi</taxon>
        <taxon>Dikarya</taxon>
        <taxon>Ascomycota</taxon>
        <taxon>Pezizomycotina</taxon>
        <taxon>Sordariomycetes</taxon>
        <taxon>Xylariomycetidae</taxon>
        <taxon>Amphisphaeriales</taxon>
        <taxon>Apiosporaceae</taxon>
        <taxon>Apiospora</taxon>
    </lineage>
</organism>
<protein>
    <recommendedName>
        <fullName evidence="2">Enoyl reductase (ER) domain-containing protein</fullName>
    </recommendedName>
</protein>
<evidence type="ECO:0000313" key="3">
    <source>
        <dbReference type="EMBL" id="KAK7947137.1"/>
    </source>
</evidence>
<dbReference type="InterPro" id="IPR051397">
    <property type="entry name" value="Zn-ADH-like_protein"/>
</dbReference>
<dbReference type="PANTHER" id="PTHR43677">
    <property type="entry name" value="SHORT-CHAIN DEHYDROGENASE/REDUCTASE"/>
    <property type="match status" value="1"/>
</dbReference>
<dbReference type="InterPro" id="IPR020843">
    <property type="entry name" value="ER"/>
</dbReference>
<reference evidence="3 4" key="1">
    <citation type="submission" date="2023-01" db="EMBL/GenBank/DDBJ databases">
        <title>Analysis of 21 Apiospora genomes using comparative genomics revels a genus with tremendous synthesis potential of carbohydrate active enzymes and secondary metabolites.</title>
        <authorList>
            <person name="Sorensen T."/>
        </authorList>
    </citation>
    <scope>NUCLEOTIDE SEQUENCE [LARGE SCALE GENOMIC DNA]</scope>
    <source>
        <strain evidence="3 4">CBS 24483</strain>
    </source>
</reference>
<sequence length="365" mass="38822">MLGATPDRTLTLSSGLSRALMLERPTLRCALMPRYDKDDCEFISVDNVLRVSRYSPDFATNSLFRQPLEPQDVKTEKKPLGALGPARLAISRPGVTDRIHFRQLREPEGEQATPAGYVDIGLKAVSLNAKEVYAMSGRVETRQKTTGFDFSGVVTSVGSGANGSLKVGDRVVAYAPFHVGTTARIPAGCVHRLLDHEDFTVMPTLLLVYATALYVLNDRAHLQPGESVLIHAGSGSGGVGVAAITLALNMGAVVYTTCGSQAQRVYLVNELGMDPSHMSGVPLLREQGPRRQGRDFHGEPQGARARRAARSGAAVDVVRGDVSSAEDVKTAVAACVASGGKVGGVVQAAMGLHEALFTRMPNSAW</sequence>
<evidence type="ECO:0000313" key="4">
    <source>
        <dbReference type="Proteomes" id="UP001391051"/>
    </source>
</evidence>
<dbReference type="Pfam" id="PF08659">
    <property type="entry name" value="KR"/>
    <property type="match status" value="1"/>
</dbReference>
<dbReference type="Proteomes" id="UP001391051">
    <property type="component" value="Unassembled WGS sequence"/>
</dbReference>
<accession>A0ABR1Q5C9</accession>
<dbReference type="RefSeq" id="XP_066697171.1">
    <property type="nucleotide sequence ID" value="XM_066847680.1"/>
</dbReference>
<dbReference type="InterPro" id="IPR013154">
    <property type="entry name" value="ADH-like_N"/>
</dbReference>
<name>A0ABR1Q5C9_9PEZI</name>
<gene>
    <name evidence="3" type="ORF">PG986_011458</name>
</gene>
<evidence type="ECO:0000259" key="2">
    <source>
        <dbReference type="SMART" id="SM00829"/>
    </source>
</evidence>
<dbReference type="EMBL" id="JAQQWE010000007">
    <property type="protein sequence ID" value="KAK7947137.1"/>
    <property type="molecule type" value="Genomic_DNA"/>
</dbReference>
<dbReference type="PANTHER" id="PTHR43677:SF4">
    <property type="entry name" value="QUINONE OXIDOREDUCTASE-LIKE PROTEIN 2"/>
    <property type="match status" value="1"/>
</dbReference>
<dbReference type="Pfam" id="PF08240">
    <property type="entry name" value="ADH_N"/>
    <property type="match status" value="1"/>
</dbReference>
<proteinExistence type="predicted"/>
<dbReference type="SMART" id="SM00829">
    <property type="entry name" value="PKS_ER"/>
    <property type="match status" value="1"/>
</dbReference>
<feature type="compositionally biased region" description="Basic and acidic residues" evidence="1">
    <location>
        <begin position="288"/>
        <end position="298"/>
    </location>
</feature>
<dbReference type="CDD" id="cd05195">
    <property type="entry name" value="enoyl_red"/>
    <property type="match status" value="1"/>
</dbReference>
<dbReference type="Gene3D" id="3.90.180.10">
    <property type="entry name" value="Medium-chain alcohol dehydrogenases, catalytic domain"/>
    <property type="match status" value="1"/>
</dbReference>
<feature type="region of interest" description="Disordered" evidence="1">
    <location>
        <begin position="288"/>
        <end position="310"/>
    </location>
</feature>
<dbReference type="InterPro" id="IPR036291">
    <property type="entry name" value="NAD(P)-bd_dom_sf"/>
</dbReference>
<feature type="domain" description="Enoyl reductase (ER)" evidence="2">
    <location>
        <begin position="94"/>
        <end position="347"/>
    </location>
</feature>
<dbReference type="InterPro" id="IPR013968">
    <property type="entry name" value="PKS_KR"/>
</dbReference>
<evidence type="ECO:0000256" key="1">
    <source>
        <dbReference type="SAM" id="MobiDB-lite"/>
    </source>
</evidence>
<dbReference type="SUPFAM" id="SSF51735">
    <property type="entry name" value="NAD(P)-binding Rossmann-fold domains"/>
    <property type="match status" value="2"/>
</dbReference>
<comment type="caution">
    <text evidence="3">The sequence shown here is derived from an EMBL/GenBank/DDBJ whole genome shotgun (WGS) entry which is preliminary data.</text>
</comment>
<dbReference type="SUPFAM" id="SSF50129">
    <property type="entry name" value="GroES-like"/>
    <property type="match status" value="1"/>
</dbReference>
<dbReference type="GeneID" id="92080742"/>